<evidence type="ECO:0000256" key="9">
    <source>
        <dbReference type="ARBA" id="ARBA00022776"/>
    </source>
</evidence>
<evidence type="ECO:0000256" key="5">
    <source>
        <dbReference type="ARBA" id="ARBA00022454"/>
    </source>
</evidence>
<evidence type="ECO:0000256" key="14">
    <source>
        <dbReference type="ARBA" id="ARBA00023306"/>
    </source>
</evidence>
<dbReference type="Pfam" id="PF08656">
    <property type="entry name" value="DASH_Dad3"/>
    <property type="match status" value="1"/>
</dbReference>
<evidence type="ECO:0000256" key="10">
    <source>
        <dbReference type="ARBA" id="ARBA00022829"/>
    </source>
</evidence>
<protein>
    <recommendedName>
        <fullName evidence="16">DASH complex subunit DAD3</fullName>
    </recommendedName>
    <alternativeName>
        <fullName evidence="17">Outer kinetochore protein DAD3</fullName>
    </alternativeName>
</protein>
<evidence type="ECO:0000256" key="3">
    <source>
        <dbReference type="ARBA" id="ARBA00004629"/>
    </source>
</evidence>
<dbReference type="GO" id="GO:0072686">
    <property type="term" value="C:mitotic spindle"/>
    <property type="evidence" value="ECO:0007669"/>
    <property type="project" value="InterPro"/>
</dbReference>
<keyword evidence="14" id="KW-0131">Cell cycle</keyword>
<dbReference type="Proteomes" id="UP000092730">
    <property type="component" value="Chromosome 3"/>
</dbReference>
<keyword evidence="6" id="KW-0963">Cytoplasm</keyword>
<evidence type="ECO:0000256" key="13">
    <source>
        <dbReference type="ARBA" id="ARBA00023242"/>
    </source>
</evidence>
<keyword evidence="21" id="KW-1185">Reference proteome</keyword>
<evidence type="ECO:0000256" key="15">
    <source>
        <dbReference type="ARBA" id="ARBA00023328"/>
    </source>
</evidence>
<comment type="subcellular location">
    <subcellularLocation>
        <location evidence="3">Chromosome</location>
        <location evidence="3">Centromere</location>
        <location evidence="3">Kinetochore</location>
    </subcellularLocation>
    <subcellularLocation>
        <location evidence="2">Cytoplasm</location>
        <location evidence="2">Cytoskeleton</location>
        <location evidence="2">Spindle</location>
    </subcellularLocation>
    <subcellularLocation>
        <location evidence="1">Nucleus</location>
    </subcellularLocation>
</comment>
<feature type="compositionally biased region" description="Low complexity" evidence="18">
    <location>
        <begin position="96"/>
        <end position="105"/>
    </location>
</feature>
<dbReference type="GO" id="GO:0051301">
    <property type="term" value="P:cell division"/>
    <property type="evidence" value="ECO:0007669"/>
    <property type="project" value="UniProtKB-KW"/>
</dbReference>
<dbReference type="AlphaFoldDB" id="A0A1B9FRA1"/>
<evidence type="ECO:0000256" key="4">
    <source>
        <dbReference type="ARBA" id="ARBA00006277"/>
    </source>
</evidence>
<evidence type="ECO:0000256" key="1">
    <source>
        <dbReference type="ARBA" id="ARBA00004123"/>
    </source>
</evidence>
<evidence type="ECO:0000256" key="6">
    <source>
        <dbReference type="ARBA" id="ARBA00022490"/>
    </source>
</evidence>
<keyword evidence="7" id="KW-0132">Cell division</keyword>
<evidence type="ECO:0000313" key="19">
    <source>
        <dbReference type="EMBL" id="OCF21300.1"/>
    </source>
</evidence>
<sequence>MSINTVNPYANNNHLSTLEQDVLWEFAKLNDKVKRASNLAKLTAESPNEALLAELRTLEKRMGLVLTLFQASVWGVIQDSQAIEEARIHQEEQEQYLRQQQQQQQHNMSNEGYQYGYGGGQGQEQSYDDSRGWSEDSMMQ</sequence>
<comment type="similarity">
    <text evidence="4">Belongs to the DASH complex DAD3 family.</text>
</comment>
<evidence type="ECO:0000256" key="18">
    <source>
        <dbReference type="SAM" id="MobiDB-lite"/>
    </source>
</evidence>
<gene>
    <name evidence="19" type="ORF">I302_08973</name>
    <name evidence="20" type="ORF">I302_104957</name>
</gene>
<keyword evidence="15" id="KW-0137">Centromere</keyword>
<feature type="region of interest" description="Disordered" evidence="18">
    <location>
        <begin position="91"/>
        <end position="140"/>
    </location>
</feature>
<evidence type="ECO:0000256" key="2">
    <source>
        <dbReference type="ARBA" id="ARBA00004186"/>
    </source>
</evidence>
<keyword evidence="10" id="KW-0159">Chromosome partition</keyword>
<keyword evidence="8" id="KW-0493">Microtubule</keyword>
<reference evidence="19" key="1">
    <citation type="submission" date="2013-07" db="EMBL/GenBank/DDBJ databases">
        <title>The Genome Sequence of Cryptococcus bestiolae CBS10118.</title>
        <authorList>
            <consortium name="The Broad Institute Genome Sequencing Platform"/>
            <person name="Cuomo C."/>
            <person name="Litvintseva A."/>
            <person name="Chen Y."/>
            <person name="Heitman J."/>
            <person name="Sun S."/>
            <person name="Springer D."/>
            <person name="Dromer F."/>
            <person name="Young S.K."/>
            <person name="Zeng Q."/>
            <person name="Gargeya S."/>
            <person name="Fitzgerald M."/>
            <person name="Abouelleil A."/>
            <person name="Alvarado L."/>
            <person name="Berlin A.M."/>
            <person name="Chapman S.B."/>
            <person name="Dewar J."/>
            <person name="Goldberg J."/>
            <person name="Griggs A."/>
            <person name="Gujja S."/>
            <person name="Hansen M."/>
            <person name="Howarth C."/>
            <person name="Imamovic A."/>
            <person name="Larimer J."/>
            <person name="McCowan C."/>
            <person name="Murphy C."/>
            <person name="Pearson M."/>
            <person name="Priest M."/>
            <person name="Roberts A."/>
            <person name="Saif S."/>
            <person name="Shea T."/>
            <person name="Sykes S."/>
            <person name="Wortman J."/>
            <person name="Nusbaum C."/>
            <person name="Birren B."/>
        </authorList>
    </citation>
    <scope>NUCLEOTIDE SEQUENCE [LARGE SCALE GENOMIC DNA]</scope>
    <source>
        <strain evidence="19">CBS 10118</strain>
    </source>
</reference>
<dbReference type="EMBL" id="CP144543">
    <property type="protein sequence ID" value="WVW82942.1"/>
    <property type="molecule type" value="Genomic_DNA"/>
</dbReference>
<keyword evidence="11" id="KW-0995">Kinetochore</keyword>
<dbReference type="KEGG" id="kbi:30213372"/>
<name>A0A1B9FRA1_9TREE</name>
<dbReference type="PANTHER" id="PTHR28017">
    <property type="entry name" value="DASH COMPLEX SUBUNIT DAD3"/>
    <property type="match status" value="1"/>
</dbReference>
<dbReference type="OrthoDB" id="2443965at2759"/>
<keyword evidence="5" id="KW-0158">Chromosome</keyword>
<evidence type="ECO:0000256" key="16">
    <source>
        <dbReference type="ARBA" id="ARBA00044179"/>
    </source>
</evidence>
<proteinExistence type="inferred from homology"/>
<evidence type="ECO:0000256" key="17">
    <source>
        <dbReference type="ARBA" id="ARBA00044305"/>
    </source>
</evidence>
<keyword evidence="9" id="KW-0498">Mitosis</keyword>
<evidence type="ECO:0000256" key="8">
    <source>
        <dbReference type="ARBA" id="ARBA00022701"/>
    </source>
</evidence>
<dbReference type="GeneID" id="30213372"/>
<dbReference type="EMBL" id="KV700382">
    <property type="protein sequence ID" value="OCF21300.1"/>
    <property type="molecule type" value="Genomic_DNA"/>
</dbReference>
<dbReference type="InterPro" id="IPR013965">
    <property type="entry name" value="DASH_Dad3"/>
</dbReference>
<keyword evidence="12" id="KW-0206">Cytoskeleton</keyword>
<keyword evidence="13" id="KW-0539">Nucleus</keyword>
<dbReference type="GO" id="GO:0005874">
    <property type="term" value="C:microtubule"/>
    <property type="evidence" value="ECO:0007669"/>
    <property type="project" value="UniProtKB-KW"/>
</dbReference>
<evidence type="ECO:0000313" key="21">
    <source>
        <dbReference type="Proteomes" id="UP000092730"/>
    </source>
</evidence>
<evidence type="ECO:0000256" key="12">
    <source>
        <dbReference type="ARBA" id="ARBA00023212"/>
    </source>
</evidence>
<dbReference type="STRING" id="1296100.A0A1B9FRA1"/>
<dbReference type="RefSeq" id="XP_019042370.1">
    <property type="nucleotide sequence ID" value="XM_019195547.1"/>
</dbReference>
<evidence type="ECO:0000313" key="20">
    <source>
        <dbReference type="EMBL" id="WVW82942.1"/>
    </source>
</evidence>
<reference evidence="20" key="4">
    <citation type="submission" date="2024-02" db="EMBL/GenBank/DDBJ databases">
        <title>Comparative genomics of Cryptococcus and Kwoniella reveals pathogenesis evolution and contrasting modes of karyotype evolution via chromosome fusion or intercentromeric recombination.</title>
        <authorList>
            <person name="Coelho M.A."/>
            <person name="David-Palma M."/>
            <person name="Shea T."/>
            <person name="Bowers K."/>
            <person name="McGinley-Smith S."/>
            <person name="Mohammad A.W."/>
            <person name="Gnirke A."/>
            <person name="Yurkov A.M."/>
            <person name="Nowrousian M."/>
            <person name="Sun S."/>
            <person name="Cuomo C.A."/>
            <person name="Heitman J."/>
        </authorList>
    </citation>
    <scope>NUCLEOTIDE SEQUENCE</scope>
    <source>
        <strain evidence="20">CBS 10118</strain>
    </source>
</reference>
<dbReference type="PANTHER" id="PTHR28017:SF1">
    <property type="entry name" value="DASH COMPLEX SUBUNIT DAD3"/>
    <property type="match status" value="1"/>
</dbReference>
<evidence type="ECO:0000256" key="7">
    <source>
        <dbReference type="ARBA" id="ARBA00022618"/>
    </source>
</evidence>
<dbReference type="VEuPathDB" id="FungiDB:I302_08973"/>
<reference evidence="20" key="2">
    <citation type="submission" date="2013-07" db="EMBL/GenBank/DDBJ databases">
        <authorList>
            <consortium name="The Broad Institute Genome Sequencing Platform"/>
            <person name="Cuomo C."/>
            <person name="Litvintseva A."/>
            <person name="Chen Y."/>
            <person name="Heitman J."/>
            <person name="Sun S."/>
            <person name="Springer D."/>
            <person name="Dromer F."/>
            <person name="Young S.K."/>
            <person name="Zeng Q."/>
            <person name="Gargeya S."/>
            <person name="Fitzgerald M."/>
            <person name="Abouelleil A."/>
            <person name="Alvarado L."/>
            <person name="Berlin A.M."/>
            <person name="Chapman S.B."/>
            <person name="Dewar J."/>
            <person name="Goldberg J."/>
            <person name="Griggs A."/>
            <person name="Gujja S."/>
            <person name="Hansen M."/>
            <person name="Howarth C."/>
            <person name="Imamovic A."/>
            <person name="Larimer J."/>
            <person name="McCowan C."/>
            <person name="Murphy C."/>
            <person name="Pearson M."/>
            <person name="Priest M."/>
            <person name="Roberts A."/>
            <person name="Saif S."/>
            <person name="Shea T."/>
            <person name="Sykes S."/>
            <person name="Wortman J."/>
            <person name="Nusbaum C."/>
            <person name="Birren B."/>
        </authorList>
    </citation>
    <scope>NUCLEOTIDE SEQUENCE</scope>
    <source>
        <strain evidence="20">CBS 10118</strain>
    </source>
</reference>
<evidence type="ECO:0000256" key="11">
    <source>
        <dbReference type="ARBA" id="ARBA00022838"/>
    </source>
</evidence>
<dbReference type="GO" id="GO:0008608">
    <property type="term" value="P:attachment of spindle microtubules to kinetochore"/>
    <property type="evidence" value="ECO:0007669"/>
    <property type="project" value="InterPro"/>
</dbReference>
<organism evidence="19">
    <name type="scientific">Kwoniella bestiolae CBS 10118</name>
    <dbReference type="NCBI Taxonomy" id="1296100"/>
    <lineage>
        <taxon>Eukaryota</taxon>
        <taxon>Fungi</taxon>
        <taxon>Dikarya</taxon>
        <taxon>Basidiomycota</taxon>
        <taxon>Agaricomycotina</taxon>
        <taxon>Tremellomycetes</taxon>
        <taxon>Tremellales</taxon>
        <taxon>Cryptococcaceae</taxon>
        <taxon>Kwoniella</taxon>
    </lineage>
</organism>
<accession>A0A1B9FRA1</accession>
<reference evidence="19" key="3">
    <citation type="submission" date="2016-07" db="EMBL/GenBank/DDBJ databases">
        <title>Evolution of pathogenesis and genome organization in the Tremellales.</title>
        <authorList>
            <person name="Cuomo C."/>
            <person name="Litvintseva A."/>
            <person name="Heitman J."/>
            <person name="Chen Y."/>
            <person name="Sun S."/>
            <person name="Springer D."/>
            <person name="Dromer F."/>
            <person name="Young S."/>
            <person name="Zeng Q."/>
            <person name="Chapman S."/>
            <person name="Gujja S."/>
            <person name="Saif S."/>
            <person name="Birren B."/>
        </authorList>
    </citation>
    <scope>NUCLEOTIDE SEQUENCE</scope>
    <source>
        <strain evidence="19">CBS 10118</strain>
    </source>
</reference>
<dbReference type="GO" id="GO:0051010">
    <property type="term" value="F:microtubule plus-end binding"/>
    <property type="evidence" value="ECO:0007669"/>
    <property type="project" value="TreeGrafter"/>
</dbReference>
<dbReference type="GO" id="GO:0042729">
    <property type="term" value="C:DASH complex"/>
    <property type="evidence" value="ECO:0007669"/>
    <property type="project" value="InterPro"/>
</dbReference>